<evidence type="ECO:0000313" key="2">
    <source>
        <dbReference type="EMBL" id="PUB19223.1"/>
    </source>
</evidence>
<reference evidence="2 3" key="1">
    <citation type="submission" date="2018-04" db="EMBL/GenBank/DDBJ databases">
        <title>Genomic Encyclopedia of Archaeal and Bacterial Type Strains, Phase II (KMG-II): from individual species to whole genera.</title>
        <authorList>
            <person name="Goeker M."/>
        </authorList>
    </citation>
    <scope>NUCLEOTIDE SEQUENCE [LARGE SCALE GENOMIC DNA]</scope>
    <source>
        <strain evidence="2 3">DSM 29955</strain>
    </source>
</reference>
<sequence length="185" mass="20063">MEAPLVKLPQSHLRLADLPNRRPSPFSLTPTAEERRAIADALGIEGIKKLRFEGELSPLGQKDWGLQATLGATVVQACVVTLGPVTTRIDEDVSRTYLAEMPQVEGTEVEMPEDDTVEQLPETLDLAAVMIEALSLALPPYPRADGAMLEQTVFADPDVSPMTDDDAKPFAGLGALRDSLEKKDK</sequence>
<dbReference type="Proteomes" id="UP000244523">
    <property type="component" value="Unassembled WGS sequence"/>
</dbReference>
<dbReference type="AlphaFoldDB" id="A0A2T6KRP1"/>
<keyword evidence="3" id="KW-1185">Reference proteome</keyword>
<evidence type="ECO:0000256" key="1">
    <source>
        <dbReference type="SAM" id="MobiDB-lite"/>
    </source>
</evidence>
<protein>
    <submittedName>
        <fullName evidence="2">Uncharacterized protein DUF177 involved in 23S rRNA accumulation</fullName>
    </submittedName>
</protein>
<dbReference type="Pfam" id="PF02620">
    <property type="entry name" value="YceD"/>
    <property type="match status" value="1"/>
</dbReference>
<comment type="caution">
    <text evidence="2">The sequence shown here is derived from an EMBL/GenBank/DDBJ whole genome shotgun (WGS) entry which is preliminary data.</text>
</comment>
<name>A0A2T6KRP1_9RHOB</name>
<dbReference type="EMBL" id="QBUD01000001">
    <property type="protein sequence ID" value="PUB19223.1"/>
    <property type="molecule type" value="Genomic_DNA"/>
</dbReference>
<evidence type="ECO:0000313" key="3">
    <source>
        <dbReference type="Proteomes" id="UP000244523"/>
    </source>
</evidence>
<organism evidence="2 3">
    <name type="scientific">Yoonia sediminilitoris</name>
    <dbReference type="NCBI Taxonomy" id="1286148"/>
    <lineage>
        <taxon>Bacteria</taxon>
        <taxon>Pseudomonadati</taxon>
        <taxon>Pseudomonadota</taxon>
        <taxon>Alphaproteobacteria</taxon>
        <taxon>Rhodobacterales</taxon>
        <taxon>Paracoccaceae</taxon>
        <taxon>Yoonia</taxon>
    </lineage>
</organism>
<dbReference type="OrthoDB" id="8443793at2"/>
<accession>A0A2T6KRP1</accession>
<feature type="region of interest" description="Disordered" evidence="1">
    <location>
        <begin position="159"/>
        <end position="185"/>
    </location>
</feature>
<proteinExistence type="predicted"/>
<gene>
    <name evidence="2" type="ORF">C8N45_101817</name>
</gene>
<dbReference type="InterPro" id="IPR003772">
    <property type="entry name" value="YceD"/>
</dbReference>